<evidence type="ECO:0000313" key="11">
    <source>
        <dbReference type="EMBL" id="RWZ68678.1"/>
    </source>
</evidence>
<dbReference type="GO" id="GO:0046983">
    <property type="term" value="F:protein dimerization activity"/>
    <property type="evidence" value="ECO:0007669"/>
    <property type="project" value="InterPro"/>
</dbReference>
<dbReference type="InterPro" id="IPR011712">
    <property type="entry name" value="Sig_transdc_His_kin_sub3_dim/P"/>
</dbReference>
<comment type="caution">
    <text evidence="11">The sequence shown here is derived from an EMBL/GenBank/DDBJ whole genome shotgun (WGS) entry which is preliminary data.</text>
</comment>
<dbReference type="GO" id="GO:0005524">
    <property type="term" value="F:ATP binding"/>
    <property type="evidence" value="ECO:0007669"/>
    <property type="project" value="UniProtKB-KW"/>
</dbReference>
<keyword evidence="3" id="KW-0597">Phosphoprotein</keyword>
<dbReference type="InterPro" id="IPR003594">
    <property type="entry name" value="HATPase_dom"/>
</dbReference>
<feature type="domain" description="Histidine kinase/HSP90-like ATPase" evidence="10">
    <location>
        <begin position="298"/>
        <end position="388"/>
    </location>
</feature>
<dbReference type="SUPFAM" id="SSF55874">
    <property type="entry name" value="ATPase domain of HSP90 chaperone/DNA topoisomerase II/histidine kinase"/>
    <property type="match status" value="1"/>
</dbReference>
<organism evidence="11 12">
    <name type="scientific">Labedella populi</name>
    <dbReference type="NCBI Taxonomy" id="2498850"/>
    <lineage>
        <taxon>Bacteria</taxon>
        <taxon>Bacillati</taxon>
        <taxon>Actinomycetota</taxon>
        <taxon>Actinomycetes</taxon>
        <taxon>Micrococcales</taxon>
        <taxon>Microbacteriaceae</taxon>
        <taxon>Labedella</taxon>
    </lineage>
</organism>
<reference evidence="11 12" key="1">
    <citation type="submission" date="2018-12" db="EMBL/GenBank/DDBJ databases">
        <authorList>
            <person name="Li F."/>
        </authorList>
    </citation>
    <scope>NUCLEOTIDE SEQUENCE [LARGE SCALE GENOMIC DNA]</scope>
    <source>
        <strain evidence="11 12">8H24J-4-2</strain>
    </source>
</reference>
<protein>
    <recommendedName>
        <fullName evidence="2">histidine kinase</fullName>
        <ecNumber evidence="2">2.7.13.3</ecNumber>
    </recommendedName>
</protein>
<evidence type="ECO:0000313" key="12">
    <source>
        <dbReference type="Proteomes" id="UP000288603"/>
    </source>
</evidence>
<sequence>MTWPDGQGSSRFDDAPPWRRASARARLWFPVVFSLVVQGVGTAVVVRLLGLPAPAAAVAMTVAVVGPLALLGARRHPGPVAAVVALATAVDLLIAPEPGPPPVSLAFAVVFGIVRGARTWVVASIASAWVGVLVLAPALGHEWPPGRIVLSTVALLVLVLVGVSVRERRERAVEFRRLAAQRRQSAEQAERVRIARELHDVLAHSLSQISVQAGVGLHLMDVKPEEARAALASIKSTSKDALDEVRSVLGVLRGDDDVPTSPARGLADVDSLVDGVRRSGIEVSVDVAPDITETVSTTVGAAVYRIVQEALTNVVRHSGAARVEVRARIEGGAVVVSVADDGRGPDGATEGNGILGMRERAALSGGGLTAGAAPSGGFLVSASLPLGATA</sequence>
<dbReference type="Pfam" id="PF07730">
    <property type="entry name" value="HisKA_3"/>
    <property type="match status" value="1"/>
</dbReference>
<dbReference type="PANTHER" id="PTHR24421">
    <property type="entry name" value="NITRATE/NITRITE SENSOR PROTEIN NARX-RELATED"/>
    <property type="match status" value="1"/>
</dbReference>
<keyword evidence="12" id="KW-1185">Reference proteome</keyword>
<evidence type="ECO:0000256" key="7">
    <source>
        <dbReference type="ARBA" id="ARBA00022840"/>
    </source>
</evidence>
<keyword evidence="4" id="KW-0808">Transferase</keyword>
<feature type="transmembrane region" description="Helical" evidence="9">
    <location>
        <begin position="117"/>
        <end position="136"/>
    </location>
</feature>
<evidence type="ECO:0000256" key="8">
    <source>
        <dbReference type="ARBA" id="ARBA00023012"/>
    </source>
</evidence>
<evidence type="ECO:0000259" key="10">
    <source>
        <dbReference type="SMART" id="SM00387"/>
    </source>
</evidence>
<proteinExistence type="predicted"/>
<dbReference type="EC" id="2.7.13.3" evidence="2"/>
<evidence type="ECO:0000256" key="1">
    <source>
        <dbReference type="ARBA" id="ARBA00000085"/>
    </source>
</evidence>
<dbReference type="AlphaFoldDB" id="A0A3S4ED89"/>
<dbReference type="CDD" id="cd16917">
    <property type="entry name" value="HATPase_UhpB-NarQ-NarX-like"/>
    <property type="match status" value="1"/>
</dbReference>
<dbReference type="OrthoDB" id="227596at2"/>
<comment type="catalytic activity">
    <reaction evidence="1">
        <text>ATP + protein L-histidine = ADP + protein N-phospho-L-histidine.</text>
        <dbReference type="EC" id="2.7.13.3"/>
    </reaction>
</comment>
<keyword evidence="5" id="KW-0547">Nucleotide-binding</keyword>
<evidence type="ECO:0000256" key="6">
    <source>
        <dbReference type="ARBA" id="ARBA00022777"/>
    </source>
</evidence>
<evidence type="ECO:0000256" key="5">
    <source>
        <dbReference type="ARBA" id="ARBA00022741"/>
    </source>
</evidence>
<keyword evidence="8" id="KW-0902">Two-component regulatory system</keyword>
<evidence type="ECO:0000256" key="2">
    <source>
        <dbReference type="ARBA" id="ARBA00012438"/>
    </source>
</evidence>
<dbReference type="InterPro" id="IPR050482">
    <property type="entry name" value="Sensor_HK_TwoCompSys"/>
</dbReference>
<feature type="transmembrane region" description="Helical" evidence="9">
    <location>
        <begin position="27"/>
        <end position="49"/>
    </location>
</feature>
<dbReference type="Proteomes" id="UP000288603">
    <property type="component" value="Unassembled WGS sequence"/>
</dbReference>
<feature type="transmembrane region" description="Helical" evidence="9">
    <location>
        <begin position="55"/>
        <end position="73"/>
    </location>
</feature>
<keyword evidence="9" id="KW-0812">Transmembrane</keyword>
<dbReference type="GO" id="GO:0000155">
    <property type="term" value="F:phosphorelay sensor kinase activity"/>
    <property type="evidence" value="ECO:0007669"/>
    <property type="project" value="InterPro"/>
</dbReference>
<evidence type="ECO:0000256" key="4">
    <source>
        <dbReference type="ARBA" id="ARBA00022679"/>
    </source>
</evidence>
<keyword evidence="9" id="KW-1133">Transmembrane helix</keyword>
<keyword evidence="9" id="KW-0472">Membrane</keyword>
<dbReference type="SMART" id="SM00387">
    <property type="entry name" value="HATPase_c"/>
    <property type="match status" value="1"/>
</dbReference>
<dbReference type="RefSeq" id="WP_128497941.1">
    <property type="nucleotide sequence ID" value="NZ_RZNC01000001.1"/>
</dbReference>
<dbReference type="Gene3D" id="1.20.5.1930">
    <property type="match status" value="1"/>
</dbReference>
<accession>A0A3S4ED89</accession>
<feature type="transmembrane region" description="Helical" evidence="9">
    <location>
        <begin position="148"/>
        <end position="165"/>
    </location>
</feature>
<dbReference type="Gene3D" id="3.30.565.10">
    <property type="entry name" value="Histidine kinase-like ATPase, C-terminal domain"/>
    <property type="match status" value="1"/>
</dbReference>
<dbReference type="PANTHER" id="PTHR24421:SF10">
    <property type="entry name" value="NITRATE_NITRITE SENSOR PROTEIN NARQ"/>
    <property type="match status" value="1"/>
</dbReference>
<dbReference type="InterPro" id="IPR036890">
    <property type="entry name" value="HATPase_C_sf"/>
</dbReference>
<dbReference type="EMBL" id="RZNC01000001">
    <property type="protein sequence ID" value="RWZ68678.1"/>
    <property type="molecule type" value="Genomic_DNA"/>
</dbReference>
<dbReference type="Pfam" id="PF02518">
    <property type="entry name" value="HATPase_c"/>
    <property type="match status" value="1"/>
</dbReference>
<name>A0A3S4ED89_9MICO</name>
<gene>
    <name evidence="11" type="ORF">ELQ92_05635</name>
</gene>
<keyword evidence="6 11" id="KW-0418">Kinase</keyword>
<evidence type="ECO:0000256" key="9">
    <source>
        <dbReference type="SAM" id="Phobius"/>
    </source>
</evidence>
<evidence type="ECO:0000256" key="3">
    <source>
        <dbReference type="ARBA" id="ARBA00022553"/>
    </source>
</evidence>
<keyword evidence="7" id="KW-0067">ATP-binding</keyword>
<dbReference type="GO" id="GO:0016020">
    <property type="term" value="C:membrane"/>
    <property type="evidence" value="ECO:0007669"/>
    <property type="project" value="InterPro"/>
</dbReference>